<feature type="signal peptide" evidence="1">
    <location>
        <begin position="1"/>
        <end position="25"/>
    </location>
</feature>
<protein>
    <submittedName>
        <fullName evidence="2">Uncharacterized protein</fullName>
    </submittedName>
</protein>
<dbReference type="OrthoDB" id="2399191at2759"/>
<evidence type="ECO:0000256" key="1">
    <source>
        <dbReference type="SAM" id="SignalP"/>
    </source>
</evidence>
<dbReference type="AlphaFoldDB" id="A0A9P7Y4I5"/>
<comment type="caution">
    <text evidence="2">The sequence shown here is derived from an EMBL/GenBank/DDBJ whole genome shotgun (WGS) entry which is preliminary data.</text>
</comment>
<feature type="chain" id="PRO_5040469211" evidence="1">
    <location>
        <begin position="26"/>
        <end position="401"/>
    </location>
</feature>
<keyword evidence="3" id="KW-1185">Reference proteome</keyword>
<dbReference type="EMBL" id="JAHRHY010000001">
    <property type="protein sequence ID" value="KAG9072636.1"/>
    <property type="molecule type" value="Genomic_DNA"/>
</dbReference>
<gene>
    <name evidence="2" type="ORF">KI688_000407</name>
</gene>
<proteinExistence type="predicted"/>
<sequence>MVKLTSYFLISLSASLLAFSGSVEAKADLGACFLKVPKNPLTAHGLASTYILKKGNCDQTIADQQVFVEATVFDLDANTFSVYHPLVINEGTKPAIAPVVPKLPKNFIVGLWFGANSDSVTLTGDITDCVNGLSSTDIFSQVAFCNAHKFFQAVQIAKDAGKVTIPPLGKDPNGNPCPTTRHFGIIDQDQSDNVITTYLQSKSGHFSQATKANRNKLKKFTEISNGSDNALVADFLDPELKCQPFKAPSLMESGVQLGSMALNELHASHQHAPVALIPSNDPMAVSNNKPSLTKLNAYRRGVNQHLASNLNQANPKAYCINFGNVAPGYIQKIAKFIIGGPSPDTGAADNLLTFMGQRYAASWVNLGCDKILKKTSDITVTTDKKGVAIKVHFRQSKPIKK</sequence>
<evidence type="ECO:0000313" key="2">
    <source>
        <dbReference type="EMBL" id="KAG9072636.1"/>
    </source>
</evidence>
<reference evidence="2" key="1">
    <citation type="submission" date="2021-06" db="EMBL/GenBank/DDBJ databases">
        <title>Genome Sequence of Mortierella hyaline Strain SCG-10, a Cold-Adapted, Nitrate-Reducing Fungus Isolated from Soil in Minnesota, USA.</title>
        <authorList>
            <person name="Aldossari N."/>
        </authorList>
    </citation>
    <scope>NUCLEOTIDE SEQUENCE</scope>
    <source>
        <strain evidence="2">SCG-10</strain>
    </source>
</reference>
<dbReference type="Proteomes" id="UP000707451">
    <property type="component" value="Unassembled WGS sequence"/>
</dbReference>
<accession>A0A9P7Y4I5</accession>
<keyword evidence="1" id="KW-0732">Signal</keyword>
<evidence type="ECO:0000313" key="3">
    <source>
        <dbReference type="Proteomes" id="UP000707451"/>
    </source>
</evidence>
<organism evidence="2 3">
    <name type="scientific">Linnemannia hyalina</name>
    <dbReference type="NCBI Taxonomy" id="64524"/>
    <lineage>
        <taxon>Eukaryota</taxon>
        <taxon>Fungi</taxon>
        <taxon>Fungi incertae sedis</taxon>
        <taxon>Mucoromycota</taxon>
        <taxon>Mortierellomycotina</taxon>
        <taxon>Mortierellomycetes</taxon>
        <taxon>Mortierellales</taxon>
        <taxon>Mortierellaceae</taxon>
        <taxon>Linnemannia</taxon>
    </lineage>
</organism>
<name>A0A9P7Y4I5_9FUNG</name>